<dbReference type="Pfam" id="PF08459">
    <property type="entry name" value="UvrC_RNaseH_dom"/>
    <property type="match status" value="1"/>
</dbReference>
<keyword evidence="1 6" id="KW-0963">Cytoplasm</keyword>
<feature type="domain" description="UvrC family homology region profile" evidence="9">
    <location>
        <begin position="278"/>
        <end position="457"/>
    </location>
</feature>
<comment type="caution">
    <text evidence="10">The sequence shown here is derived from an EMBL/GenBank/DDBJ whole genome shotgun (WGS) entry which is preliminary data.</text>
</comment>
<sequence>MCLSKQLKTFPDMPGCYLFKDKNQNIIYIGKAKNLKNRIKSYYQGSHNRKTNLLISETTNVNYILTNNELEALILESNLIKKYTPKYNFKLIDDTSYPYIEITNEKHPRLISVRYKNVPPNKKIFGPFPNNEILKETISILYKIYPLRRCHPIDKKACVYYHIQQCLGPCHNPQVDYKKNIDAITKFLKGNSKEIITKIKKSMQQASKALEFEKALEYKKILFSLTKITEKQFINNIIKNKSCDIIASYFNQNEISLCILRLNKGNIFDHHQIILSYVGDAENNIITYLNLYYQEQIIPEEIILGSELNKEKSKIQKLLKTKITIPLKKNNKFHLYQLSLKNAKQNLLKNNLIHKSKFQIMQDHIYELSTFLNKNINHIEIFDNSHLFEQSFVSAMVVFKNFQFDKKSYRKFHIEKEFQNDYSSFEYVLQKRYKKLLNIKAPLPDLILIDGGQGQFNVCFQTLKDMNLNILLGALKKNKKHQLEALITEKGIFYLNSENKIFRFLLQLSAEVHRFVLNFHKKTKQKNIKNFLSYVPQIGIKQYQKLLENFKDIEEIKKAPYEEFQKLNIPYNVFIKLKKNI</sequence>
<organism evidence="10 11">
    <name type="scientific">Columbia Basin potato purple top phytoplasma</name>
    <dbReference type="NCBI Taxonomy" id="307134"/>
    <lineage>
        <taxon>Bacteria</taxon>
        <taxon>Bacillati</taxon>
        <taxon>Mycoplasmatota</taxon>
        <taxon>Mollicutes</taxon>
        <taxon>Acholeplasmatales</taxon>
        <taxon>Acholeplasmataceae</taxon>
        <taxon>Candidatus Phytoplasma</taxon>
        <taxon>16SrVI (Clover proliferation group)</taxon>
    </lineage>
</organism>
<dbReference type="SUPFAM" id="SSF46600">
    <property type="entry name" value="C-terminal UvrC-binding domain of UvrB"/>
    <property type="match status" value="1"/>
</dbReference>
<evidence type="ECO:0000256" key="3">
    <source>
        <dbReference type="ARBA" id="ARBA00022769"/>
    </source>
</evidence>
<dbReference type="InterPro" id="IPR050066">
    <property type="entry name" value="UvrABC_protein_C"/>
</dbReference>
<proteinExistence type="inferred from homology"/>
<gene>
    <name evidence="6" type="primary">uvrC</name>
    <name evidence="10" type="ORF">M8044_000069</name>
</gene>
<dbReference type="NCBIfam" id="TIGR00194">
    <property type="entry name" value="uvrC"/>
    <property type="match status" value="1"/>
</dbReference>
<dbReference type="InterPro" id="IPR035901">
    <property type="entry name" value="GIY-YIG_endonuc_sf"/>
</dbReference>
<feature type="domain" description="UVR" evidence="7">
    <location>
        <begin position="193"/>
        <end position="228"/>
    </location>
</feature>
<dbReference type="SUPFAM" id="SSF47781">
    <property type="entry name" value="RuvA domain 2-like"/>
    <property type="match status" value="1"/>
</dbReference>
<accession>A0ABT5L846</accession>
<dbReference type="PANTHER" id="PTHR30562:SF1">
    <property type="entry name" value="UVRABC SYSTEM PROTEIN C"/>
    <property type="match status" value="1"/>
</dbReference>
<dbReference type="PROSITE" id="PS50165">
    <property type="entry name" value="UVRC"/>
    <property type="match status" value="1"/>
</dbReference>
<dbReference type="CDD" id="cd10434">
    <property type="entry name" value="GIY-YIG_UvrC_Cho"/>
    <property type="match status" value="1"/>
</dbReference>
<dbReference type="InterPro" id="IPR036876">
    <property type="entry name" value="UVR_dom_sf"/>
</dbReference>
<dbReference type="InterPro" id="IPR001162">
    <property type="entry name" value="UvrC_RNase_H_dom"/>
</dbReference>
<dbReference type="Proteomes" id="UP001221763">
    <property type="component" value="Unassembled WGS sequence"/>
</dbReference>
<dbReference type="InterPro" id="IPR038476">
    <property type="entry name" value="UvrC_RNase_H_dom_sf"/>
</dbReference>
<keyword evidence="5 6" id="KW-0234">DNA repair</keyword>
<dbReference type="Gene3D" id="3.40.1440.10">
    <property type="entry name" value="GIY-YIG endonuclease"/>
    <property type="match status" value="1"/>
</dbReference>
<keyword evidence="3 6" id="KW-0228">DNA excision</keyword>
<evidence type="ECO:0000259" key="9">
    <source>
        <dbReference type="PROSITE" id="PS50165"/>
    </source>
</evidence>
<dbReference type="HAMAP" id="MF_00203">
    <property type="entry name" value="UvrC"/>
    <property type="match status" value="1"/>
</dbReference>
<evidence type="ECO:0000256" key="1">
    <source>
        <dbReference type="ARBA" id="ARBA00022490"/>
    </source>
</evidence>
<protein>
    <recommendedName>
        <fullName evidence="6">UvrABC system protein C</fullName>
        <shortName evidence="6">Protein UvrC</shortName>
    </recommendedName>
    <alternativeName>
        <fullName evidence="6">Excinuclease ABC subunit C</fullName>
    </alternativeName>
</protein>
<keyword evidence="4 6" id="KW-0267">Excision nuclease</keyword>
<comment type="function">
    <text evidence="6">The UvrABC repair system catalyzes the recognition and processing of DNA lesions. UvrC both incises the 5' and 3' sides of the lesion. The N-terminal half is responsible for the 3' incision and the C-terminal half is responsible for the 5' incision.</text>
</comment>
<evidence type="ECO:0000256" key="6">
    <source>
        <dbReference type="HAMAP-Rule" id="MF_00203"/>
    </source>
</evidence>
<feature type="domain" description="GIY-YIG" evidence="8">
    <location>
        <begin position="12"/>
        <end position="89"/>
    </location>
</feature>
<evidence type="ECO:0000313" key="10">
    <source>
        <dbReference type="EMBL" id="MDC9031850.1"/>
    </source>
</evidence>
<keyword evidence="2 6" id="KW-0227">DNA damage</keyword>
<keyword evidence="6" id="KW-0742">SOS response</keyword>
<comment type="subcellular location">
    <subcellularLocation>
        <location evidence="6">Cytoplasm</location>
    </subcellularLocation>
</comment>
<reference evidence="10 11" key="1">
    <citation type="journal article" date="2023" name="Plant">
        <title>Draft Genome Sequence Resource of CBPPT1, a 'Candidatus Phytoplasma trifolii'-Related Strain Associated with Potato Purple Top Disease in the Columbia Basin, U.S.A.</title>
        <authorList>
            <person name="Wei W."/>
            <person name="Shao J."/>
            <person name="Bottner-Parker K.D."/>
            <person name="Zhao Y."/>
        </authorList>
    </citation>
    <scope>NUCLEOTIDE SEQUENCE [LARGE SCALE GENOMIC DNA]</scope>
    <source>
        <strain evidence="10 11">CBPPT1</strain>
    </source>
</reference>
<dbReference type="InterPro" id="IPR004791">
    <property type="entry name" value="UvrC"/>
</dbReference>
<name>A0ABT5L846_9MOLU</name>
<evidence type="ECO:0000259" key="8">
    <source>
        <dbReference type="PROSITE" id="PS50164"/>
    </source>
</evidence>
<keyword evidence="11" id="KW-1185">Reference proteome</keyword>
<dbReference type="Pfam" id="PF01541">
    <property type="entry name" value="GIY-YIG"/>
    <property type="match status" value="1"/>
</dbReference>
<evidence type="ECO:0000256" key="5">
    <source>
        <dbReference type="ARBA" id="ARBA00023204"/>
    </source>
</evidence>
<dbReference type="PROSITE" id="PS50164">
    <property type="entry name" value="GIY_YIG"/>
    <property type="match status" value="1"/>
</dbReference>
<evidence type="ECO:0000256" key="2">
    <source>
        <dbReference type="ARBA" id="ARBA00022763"/>
    </source>
</evidence>
<evidence type="ECO:0000256" key="4">
    <source>
        <dbReference type="ARBA" id="ARBA00022881"/>
    </source>
</evidence>
<dbReference type="Gene3D" id="1.10.150.20">
    <property type="entry name" value="5' to 3' exonuclease, C-terminal subdomain"/>
    <property type="match status" value="1"/>
</dbReference>
<dbReference type="InterPro" id="IPR047296">
    <property type="entry name" value="GIY-YIG_UvrC_Cho"/>
</dbReference>
<comment type="similarity">
    <text evidence="6">Belongs to the UvrC family.</text>
</comment>
<comment type="subunit">
    <text evidence="6">Interacts with UvrB in an incision complex.</text>
</comment>
<dbReference type="PROSITE" id="PS50151">
    <property type="entry name" value="UVR"/>
    <property type="match status" value="1"/>
</dbReference>
<dbReference type="PANTHER" id="PTHR30562">
    <property type="entry name" value="UVRC/OXIDOREDUCTASE"/>
    <property type="match status" value="1"/>
</dbReference>
<dbReference type="Pfam" id="PF22920">
    <property type="entry name" value="UvrC_RNaseH"/>
    <property type="match status" value="1"/>
</dbReference>
<dbReference type="InterPro" id="IPR001943">
    <property type="entry name" value="UVR_dom"/>
</dbReference>
<dbReference type="EMBL" id="JANHJP010000001">
    <property type="protein sequence ID" value="MDC9031850.1"/>
    <property type="molecule type" value="Genomic_DNA"/>
</dbReference>
<dbReference type="InterPro" id="IPR010994">
    <property type="entry name" value="RuvA_2-like"/>
</dbReference>
<dbReference type="SUPFAM" id="SSF82771">
    <property type="entry name" value="GIY-YIG endonuclease"/>
    <property type="match status" value="1"/>
</dbReference>
<dbReference type="Gene3D" id="3.30.420.340">
    <property type="entry name" value="UvrC, RNAse H endonuclease domain"/>
    <property type="match status" value="1"/>
</dbReference>
<dbReference type="InterPro" id="IPR000305">
    <property type="entry name" value="GIY-YIG_endonuc"/>
</dbReference>
<evidence type="ECO:0000313" key="11">
    <source>
        <dbReference type="Proteomes" id="UP001221763"/>
    </source>
</evidence>
<dbReference type="SMART" id="SM00465">
    <property type="entry name" value="GIYc"/>
    <property type="match status" value="1"/>
</dbReference>
<evidence type="ECO:0000259" key="7">
    <source>
        <dbReference type="PROSITE" id="PS50151"/>
    </source>
</evidence>
<dbReference type="RefSeq" id="WP_273585083.1">
    <property type="nucleotide sequence ID" value="NZ_JANHJP010000001.1"/>
</dbReference>